<evidence type="ECO:0000313" key="10">
    <source>
        <dbReference type="EMBL" id="KAK7480363.1"/>
    </source>
</evidence>
<dbReference type="PANTHER" id="PTHR46980:SF2">
    <property type="entry name" value="TRICALBIN-1-RELATED"/>
    <property type="match status" value="1"/>
</dbReference>
<dbReference type="SMART" id="SM00239">
    <property type="entry name" value="C2"/>
    <property type="match status" value="2"/>
</dbReference>
<keyword evidence="11" id="KW-1185">Reference proteome</keyword>
<feature type="compositionally biased region" description="Polar residues" evidence="6">
    <location>
        <begin position="828"/>
        <end position="837"/>
    </location>
</feature>
<comment type="caution">
    <text evidence="10">The sequence shown here is derived from an EMBL/GenBank/DDBJ whole genome shotgun (WGS) entry which is preliminary data.</text>
</comment>
<feature type="transmembrane region" description="Helical" evidence="7">
    <location>
        <begin position="25"/>
        <end position="48"/>
    </location>
</feature>
<dbReference type="GO" id="GO:0016020">
    <property type="term" value="C:membrane"/>
    <property type="evidence" value="ECO:0007669"/>
    <property type="project" value="UniProtKB-SubCell"/>
</dbReference>
<dbReference type="GO" id="GO:0006869">
    <property type="term" value="P:lipid transport"/>
    <property type="evidence" value="ECO:0007669"/>
    <property type="project" value="UniProtKB-KW"/>
</dbReference>
<feature type="transmembrane region" description="Helical" evidence="7">
    <location>
        <begin position="54"/>
        <end position="71"/>
    </location>
</feature>
<dbReference type="SUPFAM" id="SSF49562">
    <property type="entry name" value="C2 domain (Calcium/lipid-binding domain, CaLB)"/>
    <property type="match status" value="2"/>
</dbReference>
<protein>
    <submittedName>
        <fullName evidence="10">Uncharacterized protein</fullName>
    </submittedName>
</protein>
<evidence type="ECO:0000259" key="8">
    <source>
        <dbReference type="PROSITE" id="PS50004"/>
    </source>
</evidence>
<dbReference type="AlphaFoldDB" id="A0ABD0JZM9"/>
<dbReference type="EMBL" id="JACVVK020000283">
    <property type="protein sequence ID" value="KAK7480363.1"/>
    <property type="molecule type" value="Genomic_DNA"/>
</dbReference>
<keyword evidence="7" id="KW-1133">Transmembrane helix</keyword>
<dbReference type="InterPro" id="IPR000008">
    <property type="entry name" value="C2_dom"/>
</dbReference>
<name>A0ABD0JZM9_9CAEN</name>
<feature type="domain" description="SMP-LTD" evidence="9">
    <location>
        <begin position="96"/>
        <end position="310"/>
    </location>
</feature>
<feature type="region of interest" description="Disordered" evidence="6">
    <location>
        <begin position="771"/>
        <end position="881"/>
    </location>
</feature>
<comment type="subcellular location">
    <subcellularLocation>
        <location evidence="1">Membrane</location>
    </subcellularLocation>
</comment>
<keyword evidence="3" id="KW-0445">Lipid transport</keyword>
<evidence type="ECO:0000256" key="1">
    <source>
        <dbReference type="ARBA" id="ARBA00004370"/>
    </source>
</evidence>
<reference evidence="10 11" key="1">
    <citation type="journal article" date="2023" name="Sci. Data">
        <title>Genome assembly of the Korean intertidal mud-creeper Batillaria attramentaria.</title>
        <authorList>
            <person name="Patra A.K."/>
            <person name="Ho P.T."/>
            <person name="Jun S."/>
            <person name="Lee S.J."/>
            <person name="Kim Y."/>
            <person name="Won Y.J."/>
        </authorList>
    </citation>
    <scope>NUCLEOTIDE SEQUENCE [LARGE SCALE GENOMIC DNA]</scope>
    <source>
        <strain evidence="10">Wonlab-2016</strain>
    </source>
</reference>
<feature type="compositionally biased region" description="Low complexity" evidence="6">
    <location>
        <begin position="805"/>
        <end position="827"/>
    </location>
</feature>
<dbReference type="PROSITE" id="PS51847">
    <property type="entry name" value="SMP"/>
    <property type="match status" value="1"/>
</dbReference>
<accession>A0ABD0JZM9</accession>
<evidence type="ECO:0000256" key="2">
    <source>
        <dbReference type="ARBA" id="ARBA00022448"/>
    </source>
</evidence>
<dbReference type="Proteomes" id="UP001519460">
    <property type="component" value="Unassembled WGS sequence"/>
</dbReference>
<dbReference type="CDD" id="cd21669">
    <property type="entry name" value="SMP_SF"/>
    <property type="match status" value="1"/>
</dbReference>
<dbReference type="PROSITE" id="PS50004">
    <property type="entry name" value="C2"/>
    <property type="match status" value="2"/>
</dbReference>
<keyword evidence="4" id="KW-0446">Lipid-binding</keyword>
<feature type="compositionally biased region" description="Basic and acidic residues" evidence="6">
    <location>
        <begin position="8"/>
        <end position="18"/>
    </location>
</feature>
<keyword evidence="7" id="KW-0812">Transmembrane</keyword>
<dbReference type="CDD" id="cd00030">
    <property type="entry name" value="C2"/>
    <property type="match status" value="1"/>
</dbReference>
<dbReference type="InterPro" id="IPR031468">
    <property type="entry name" value="SMP_LBD"/>
</dbReference>
<dbReference type="InterPro" id="IPR052455">
    <property type="entry name" value="Tricalbin_domain"/>
</dbReference>
<evidence type="ECO:0000256" key="7">
    <source>
        <dbReference type="SAM" id="Phobius"/>
    </source>
</evidence>
<keyword evidence="2" id="KW-0813">Transport</keyword>
<organism evidence="10 11">
    <name type="scientific">Batillaria attramentaria</name>
    <dbReference type="NCBI Taxonomy" id="370345"/>
    <lineage>
        <taxon>Eukaryota</taxon>
        <taxon>Metazoa</taxon>
        <taxon>Spiralia</taxon>
        <taxon>Lophotrochozoa</taxon>
        <taxon>Mollusca</taxon>
        <taxon>Gastropoda</taxon>
        <taxon>Caenogastropoda</taxon>
        <taxon>Sorbeoconcha</taxon>
        <taxon>Cerithioidea</taxon>
        <taxon>Batillariidae</taxon>
        <taxon>Batillaria</taxon>
    </lineage>
</organism>
<keyword evidence="5 7" id="KW-0472">Membrane</keyword>
<evidence type="ECO:0000313" key="11">
    <source>
        <dbReference type="Proteomes" id="UP001519460"/>
    </source>
</evidence>
<feature type="domain" description="C2" evidence="8">
    <location>
        <begin position="445"/>
        <end position="565"/>
    </location>
</feature>
<dbReference type="InterPro" id="IPR035892">
    <property type="entry name" value="C2_domain_sf"/>
</dbReference>
<evidence type="ECO:0000256" key="4">
    <source>
        <dbReference type="ARBA" id="ARBA00023121"/>
    </source>
</evidence>
<gene>
    <name evidence="10" type="ORF">BaRGS_00028410</name>
</gene>
<evidence type="ECO:0000256" key="6">
    <source>
        <dbReference type="SAM" id="MobiDB-lite"/>
    </source>
</evidence>
<feature type="domain" description="C2" evidence="8">
    <location>
        <begin position="630"/>
        <end position="748"/>
    </location>
</feature>
<dbReference type="GO" id="GO:0008289">
    <property type="term" value="F:lipid binding"/>
    <property type="evidence" value="ECO:0007669"/>
    <property type="project" value="UniProtKB-KW"/>
</dbReference>
<feature type="region of interest" description="Disordered" evidence="6">
    <location>
        <begin position="1"/>
        <end position="25"/>
    </location>
</feature>
<sequence>MSAPNGDIRSHADAKKLASTDSPSSGVATGLTGMYVLVAGAVSCSWLVGFFELSFVWAFLLILSLFVVWKAKISKIVKQHLDIEETALYRRRAFRQNESAEWMNFLINRWWVFSSYSIEQLVKKRLDERLWDIKPPFLDSLELNAFTTGEQTPSLRNVQVFEYCEGVQGGHKPITWFNISKPPAGLDKMSSHQLVVQCDAQLMAEDFRMIFRARMGTKKVNVGFDMAVEELQVSGTLQAVIHLSMDVPFPHISKASICFCEKPDVTFNLRMMKALQMMEVPLLKTWIHTNVMEGLTKAMVNPTSVDLTLSKAGPVEITRKQRKQKPAQGVLTVNVKGTPPKDAAAEDVRYTVLKIGDRKRQTLDVPATEEWSDVCTFFIYNLGKEEITIKSKCKRLLTSTTLEQKTVNLSSFPFQVKSFADTSLELKDGSQLELKMQYTALPTVNLEAAEVEKRSKVTEVAGVMYVCIHGASNVKPADKTGASDPYCVLFSNRRRLLTTPYVPASRNPRWESWVEFFVGDFTQNTYSFFVFDWDGSNTIDDDFLGVAHLSLRKEETSVVKRTLTLGYNRPDEGFVPDKRCGQITVSLVFRPVASVAKSERFRDLLESFKGDEYLYREDLMSPATVKKSSTRRSVSAAAYMNEYLEDKLIAELTILQGKDLAAMDRNGFSDPFCIVSMNGKKVFTTSVKKKTLFPKWNEMVTLQMKQEDAMLTIDVFDKDMISKDFLGKVTLTAEKLKELSVKGTPEWFVLERANTGKLQIKCQVISKDTLKSVPESPGSLDISDPFDSPQKRTSVPTMIVDSSFLSTPNSSMMSPPSPGLSSPMGTSNIRRSASDLQMDQAGAGRDNADNRNYNSLPRKAAGNDRRKSAPIMRQTPSVNSVNVVQKDQTDTASIDDGKGETDLLNTTAETVGKMHCYAAYKGFGHVAPGSRVSLFSGTRVLGKSSVVTSSQPAFDTRFEVDRGHGISADAVLVFDIKHSSREHVATKGFSLRQILDGEAILKVCASGCHCKMELSLRCRCPPGQPTPHTHRRGILKSLSFRKDK</sequence>
<dbReference type="PANTHER" id="PTHR46980">
    <property type="entry name" value="TRICALBIN-1-RELATED"/>
    <property type="match status" value="1"/>
</dbReference>
<proteinExistence type="predicted"/>
<evidence type="ECO:0000259" key="9">
    <source>
        <dbReference type="PROSITE" id="PS51847"/>
    </source>
</evidence>
<evidence type="ECO:0000256" key="3">
    <source>
        <dbReference type="ARBA" id="ARBA00023055"/>
    </source>
</evidence>
<dbReference type="Pfam" id="PF00168">
    <property type="entry name" value="C2"/>
    <property type="match status" value="2"/>
</dbReference>
<evidence type="ECO:0000256" key="5">
    <source>
        <dbReference type="ARBA" id="ARBA00023136"/>
    </source>
</evidence>
<dbReference type="Gene3D" id="2.60.40.150">
    <property type="entry name" value="C2 domain"/>
    <property type="match status" value="2"/>
</dbReference>